<gene>
    <name evidence="1" type="ORF">HNQ71_006356</name>
</gene>
<evidence type="ECO:0000313" key="1">
    <source>
        <dbReference type="EMBL" id="MBB6413652.1"/>
    </source>
</evidence>
<accession>A0A841PUD3</accession>
<proteinExistence type="predicted"/>
<reference evidence="1 2" key="1">
    <citation type="submission" date="2020-08" db="EMBL/GenBank/DDBJ databases">
        <title>Genomic Encyclopedia of Type Strains, Phase IV (KMG-IV): sequencing the most valuable type-strain genomes for metagenomic binning, comparative biology and taxonomic classification.</title>
        <authorList>
            <person name="Goeker M."/>
        </authorList>
    </citation>
    <scope>NUCLEOTIDE SEQUENCE [LARGE SCALE GENOMIC DNA]</scope>
    <source>
        <strain evidence="1 2">DSM 100039</strain>
    </source>
</reference>
<protein>
    <recommendedName>
        <fullName evidence="3">Panthothenate synthetase</fullName>
    </recommendedName>
</protein>
<dbReference type="Proteomes" id="UP000556329">
    <property type="component" value="Unassembled WGS sequence"/>
</dbReference>
<evidence type="ECO:0008006" key="3">
    <source>
        <dbReference type="Google" id="ProtNLM"/>
    </source>
</evidence>
<comment type="caution">
    <text evidence="1">The sequence shown here is derived from an EMBL/GenBank/DDBJ whole genome shotgun (WGS) entry which is preliminary data.</text>
</comment>
<evidence type="ECO:0000313" key="2">
    <source>
        <dbReference type="Proteomes" id="UP000556329"/>
    </source>
</evidence>
<keyword evidence="2" id="KW-1185">Reference proteome</keyword>
<sequence length="101" mass="11114">MRMMLRVSIPAEEGNKAIKNGSMAKFIEHTLSDLGPEAAYFTADGGRRTAYLVVEVKDSSDMPYVAERFFFAFNASVEMISVMNAEELRKGLPRAMAAMAG</sequence>
<dbReference type="EMBL" id="JACHEF010000008">
    <property type="protein sequence ID" value="MBB6413652.1"/>
    <property type="molecule type" value="Genomic_DNA"/>
</dbReference>
<dbReference type="RefSeq" id="WP_184877656.1">
    <property type="nucleotide sequence ID" value="NZ_JACHEF010000008.1"/>
</dbReference>
<dbReference type="AlphaFoldDB" id="A0A841PUD3"/>
<organism evidence="1 2">
    <name type="scientific">Mesorhizobium sangaii</name>
    <dbReference type="NCBI Taxonomy" id="505389"/>
    <lineage>
        <taxon>Bacteria</taxon>
        <taxon>Pseudomonadati</taxon>
        <taxon>Pseudomonadota</taxon>
        <taxon>Alphaproteobacteria</taxon>
        <taxon>Hyphomicrobiales</taxon>
        <taxon>Phyllobacteriaceae</taxon>
        <taxon>Mesorhizobium</taxon>
    </lineage>
</organism>
<name>A0A841PUD3_9HYPH</name>